<feature type="repeat" description="RCC1" evidence="2">
    <location>
        <begin position="154"/>
        <end position="210"/>
    </location>
</feature>
<evidence type="ECO:0000313" key="5">
    <source>
        <dbReference type="Proteomes" id="UP000664859"/>
    </source>
</evidence>
<evidence type="ECO:0000256" key="2">
    <source>
        <dbReference type="PROSITE-ProRule" id="PRU00235"/>
    </source>
</evidence>
<dbReference type="Pfam" id="PF00415">
    <property type="entry name" value="RCC1"/>
    <property type="match status" value="2"/>
</dbReference>
<accession>A0A835YMU1</accession>
<organism evidence="4 5">
    <name type="scientific">Tribonema minus</name>
    <dbReference type="NCBI Taxonomy" id="303371"/>
    <lineage>
        <taxon>Eukaryota</taxon>
        <taxon>Sar</taxon>
        <taxon>Stramenopiles</taxon>
        <taxon>Ochrophyta</taxon>
        <taxon>PX clade</taxon>
        <taxon>Xanthophyceae</taxon>
        <taxon>Tribonematales</taxon>
        <taxon>Tribonemataceae</taxon>
        <taxon>Tribonema</taxon>
    </lineage>
</organism>
<dbReference type="InterPro" id="IPR051210">
    <property type="entry name" value="Ub_ligase/GEF_domain"/>
</dbReference>
<gene>
    <name evidence="4" type="ORF">JKP88DRAFT_264733</name>
</gene>
<dbReference type="PRINTS" id="PR00633">
    <property type="entry name" value="RCCNDNSATION"/>
</dbReference>
<evidence type="ECO:0000256" key="1">
    <source>
        <dbReference type="ARBA" id="ARBA00022737"/>
    </source>
</evidence>
<dbReference type="InterPro" id="IPR009091">
    <property type="entry name" value="RCC1/BLIP-II"/>
</dbReference>
<comment type="caution">
    <text evidence="4">The sequence shown here is derived from an EMBL/GenBank/DDBJ whole genome shotgun (WGS) entry which is preliminary data.</text>
</comment>
<feature type="domain" description="SAP" evidence="3">
    <location>
        <begin position="42"/>
        <end position="76"/>
    </location>
</feature>
<name>A0A835YMU1_9STRA</name>
<dbReference type="PROSITE" id="PS50800">
    <property type="entry name" value="SAP"/>
    <property type="match status" value="1"/>
</dbReference>
<dbReference type="SUPFAM" id="SSF50985">
    <property type="entry name" value="RCC1/BLIP-II"/>
    <property type="match status" value="2"/>
</dbReference>
<dbReference type="InterPro" id="IPR003034">
    <property type="entry name" value="SAP_dom"/>
</dbReference>
<proteinExistence type="predicted"/>
<dbReference type="InterPro" id="IPR036361">
    <property type="entry name" value="SAP_dom_sf"/>
</dbReference>
<feature type="repeat" description="RCC1" evidence="2">
    <location>
        <begin position="211"/>
        <end position="263"/>
    </location>
</feature>
<dbReference type="OrthoDB" id="10256179at2759"/>
<dbReference type="PANTHER" id="PTHR22870">
    <property type="entry name" value="REGULATOR OF CHROMOSOME CONDENSATION"/>
    <property type="match status" value="1"/>
</dbReference>
<dbReference type="Gene3D" id="1.10.720.30">
    <property type="entry name" value="SAP domain"/>
    <property type="match status" value="1"/>
</dbReference>
<dbReference type="Gene3D" id="2.130.10.30">
    <property type="entry name" value="Regulator of chromosome condensation 1/beta-lactamase-inhibitor protein II"/>
    <property type="match status" value="3"/>
</dbReference>
<keyword evidence="5" id="KW-1185">Reference proteome</keyword>
<dbReference type="InterPro" id="IPR000408">
    <property type="entry name" value="Reg_chr_condens"/>
</dbReference>
<feature type="repeat" description="RCC1" evidence="2">
    <location>
        <begin position="102"/>
        <end position="153"/>
    </location>
</feature>
<feature type="repeat" description="RCC1" evidence="2">
    <location>
        <begin position="383"/>
        <end position="436"/>
    </location>
</feature>
<dbReference type="EMBL" id="JAFCMP010000517">
    <property type="protein sequence ID" value="KAG5178125.1"/>
    <property type="molecule type" value="Genomic_DNA"/>
</dbReference>
<evidence type="ECO:0000259" key="3">
    <source>
        <dbReference type="PROSITE" id="PS50800"/>
    </source>
</evidence>
<feature type="repeat" description="RCC1" evidence="2">
    <location>
        <begin position="325"/>
        <end position="376"/>
    </location>
</feature>
<evidence type="ECO:0000313" key="4">
    <source>
        <dbReference type="EMBL" id="KAG5178125.1"/>
    </source>
</evidence>
<feature type="repeat" description="RCC1" evidence="2">
    <location>
        <begin position="264"/>
        <end position="325"/>
    </location>
</feature>
<dbReference type="PROSITE" id="PS00626">
    <property type="entry name" value="RCC1_2"/>
    <property type="match status" value="1"/>
</dbReference>
<dbReference type="PROSITE" id="PS50012">
    <property type="entry name" value="RCC1_3"/>
    <property type="match status" value="7"/>
</dbReference>
<dbReference type="Pfam" id="PF25390">
    <property type="entry name" value="WD40_RLD"/>
    <property type="match status" value="1"/>
</dbReference>
<dbReference type="Proteomes" id="UP000664859">
    <property type="component" value="Unassembled WGS sequence"/>
</dbReference>
<sequence>MAAIDVVQRLRKKNREVADTNQSKFPADYPWGTLKVLGGADINRLARQELRNHLEARELSTLGNKRQLVERLQKSVLEEQARAHADATDAEFELGADLEERGSVYVVGANGAGQLGLGDVQPRQYFTVVPESRGAGVCYVTAGYDIVFAVTEDHDVLVWGGSGVGPMGVAQDPEDSDDDYLEPRPIKELVGEEIVRVSVGATHALALSKGGDVFAWGRGEAGQLGLGVLAPHATPTLVNGLQDGDAVCQVAAGRSHSVAVTTAGCALAWGHAQDGRLGVGAASRAAAPPHEAPFFPSPTPVAALGREPVRQVACGPTFTLALGGSRVWAWGSGDGGVLGLGDVKGRAVPAPVEAFAGMHVLQIAAGTWHAAAVVMVPPALNGGYLYTWGSGYHGQLGLGHRQVVLRPTLVQELLKTQQWVKFVACGSHHNVVVTAEGELYSWGSNKHGCLGRTLLTAEPFTPVPGHVGGFGALVDGIGRGMPRSVACGKEFTVVATFPYEGPTWAVADQLAQEYALEEETLLLQQQQAQDEDAFAARTVATRGDMSGVSAANACSMCEDGQQCSGFVPLEFAAGMCAECRHSVTFHVNADNGRQLVPVPGAALRKL</sequence>
<dbReference type="InterPro" id="IPR058923">
    <property type="entry name" value="RCC1-like_dom"/>
</dbReference>
<dbReference type="PANTHER" id="PTHR22870:SF408">
    <property type="entry name" value="OS09G0560450 PROTEIN"/>
    <property type="match status" value="1"/>
</dbReference>
<dbReference type="AlphaFoldDB" id="A0A835YMU1"/>
<keyword evidence="1" id="KW-0677">Repeat</keyword>
<protein>
    <submittedName>
        <fullName evidence="4">Regulator of chromosome condensation 1/beta-lactamase-inhibitor protein II</fullName>
    </submittedName>
</protein>
<reference evidence="4" key="1">
    <citation type="submission" date="2021-02" db="EMBL/GenBank/DDBJ databases">
        <title>First Annotated Genome of the Yellow-green Alga Tribonema minus.</title>
        <authorList>
            <person name="Mahan K.M."/>
        </authorList>
    </citation>
    <scope>NUCLEOTIDE SEQUENCE</scope>
    <source>
        <strain evidence="4">UTEX B ZZ1240</strain>
    </source>
</reference>
<feature type="repeat" description="RCC1" evidence="2">
    <location>
        <begin position="437"/>
        <end position="498"/>
    </location>
</feature>
<dbReference type="SUPFAM" id="SSF68906">
    <property type="entry name" value="SAP domain"/>
    <property type="match status" value="1"/>
</dbReference>